<feature type="non-terminal residue" evidence="8">
    <location>
        <position position="144"/>
    </location>
</feature>
<comment type="subcellular location">
    <subcellularLocation>
        <location evidence="1">Membrane</location>
        <topology evidence="1">Multi-pass membrane protein</topology>
    </subcellularLocation>
</comment>
<reference evidence="8 9" key="1">
    <citation type="submission" date="2024-09" db="EMBL/GenBank/DDBJ databases">
        <authorList>
            <person name="Sun Q."/>
            <person name="Mori K."/>
        </authorList>
    </citation>
    <scope>NUCLEOTIDE SEQUENCE [LARGE SCALE GENOMIC DNA]</scope>
    <source>
        <strain evidence="8 9">CCM 8543</strain>
    </source>
</reference>
<gene>
    <name evidence="8" type="ORF">ACFFJ2_20970</name>
</gene>
<dbReference type="InterPro" id="IPR004840">
    <property type="entry name" value="Amino_acid_permease_CS"/>
</dbReference>
<comment type="caution">
    <text evidence="8">The sequence shown here is derived from an EMBL/GenBank/DDBJ whole genome shotgun (WGS) entry which is preliminary data.</text>
</comment>
<dbReference type="Pfam" id="PF00324">
    <property type="entry name" value="AA_permease"/>
    <property type="match status" value="1"/>
</dbReference>
<evidence type="ECO:0000259" key="7">
    <source>
        <dbReference type="Pfam" id="PF00324"/>
    </source>
</evidence>
<keyword evidence="4 6" id="KW-1133">Transmembrane helix</keyword>
<dbReference type="Gene3D" id="1.20.1740.10">
    <property type="entry name" value="Amino acid/polyamine transporter I"/>
    <property type="match status" value="1"/>
</dbReference>
<name>A0ABV6DDW1_9HYPH</name>
<evidence type="ECO:0000256" key="4">
    <source>
        <dbReference type="ARBA" id="ARBA00022989"/>
    </source>
</evidence>
<evidence type="ECO:0000256" key="3">
    <source>
        <dbReference type="ARBA" id="ARBA00022692"/>
    </source>
</evidence>
<keyword evidence="5 6" id="KW-0472">Membrane</keyword>
<dbReference type="PANTHER" id="PTHR43495:SF5">
    <property type="entry name" value="GAMMA-AMINOBUTYRIC ACID PERMEASE"/>
    <property type="match status" value="1"/>
</dbReference>
<dbReference type="PANTHER" id="PTHR43495">
    <property type="entry name" value="GABA PERMEASE"/>
    <property type="match status" value="1"/>
</dbReference>
<evidence type="ECO:0000256" key="5">
    <source>
        <dbReference type="ARBA" id="ARBA00023136"/>
    </source>
</evidence>
<keyword evidence="3 6" id="KW-0812">Transmembrane</keyword>
<evidence type="ECO:0000256" key="1">
    <source>
        <dbReference type="ARBA" id="ARBA00004141"/>
    </source>
</evidence>
<dbReference type="InterPro" id="IPR004841">
    <property type="entry name" value="AA-permease/SLC12A_dom"/>
</dbReference>
<organism evidence="8 9">
    <name type="scientific">Chelativorans intermedius</name>
    <dbReference type="NCBI Taxonomy" id="515947"/>
    <lineage>
        <taxon>Bacteria</taxon>
        <taxon>Pseudomonadati</taxon>
        <taxon>Pseudomonadota</taxon>
        <taxon>Alphaproteobacteria</taxon>
        <taxon>Hyphomicrobiales</taxon>
        <taxon>Phyllobacteriaceae</taxon>
        <taxon>Chelativorans</taxon>
    </lineage>
</organism>
<feature type="domain" description="Amino acid permease/ SLC12A" evidence="7">
    <location>
        <begin position="24"/>
        <end position="143"/>
    </location>
</feature>
<feature type="transmembrane region" description="Helical" evidence="6">
    <location>
        <begin position="126"/>
        <end position="143"/>
    </location>
</feature>
<proteinExistence type="predicted"/>
<feature type="transmembrane region" description="Helical" evidence="6">
    <location>
        <begin position="52"/>
        <end position="71"/>
    </location>
</feature>
<evidence type="ECO:0000256" key="6">
    <source>
        <dbReference type="SAM" id="Phobius"/>
    </source>
</evidence>
<feature type="transmembrane region" description="Helical" evidence="6">
    <location>
        <begin position="92"/>
        <end position="114"/>
    </location>
</feature>
<dbReference type="PROSITE" id="PS00218">
    <property type="entry name" value="AMINO_ACID_PERMEASE_1"/>
    <property type="match status" value="1"/>
</dbReference>
<sequence>MAAHQNGSEANHSQSLKHGLKSRHLTMISIAGVIGGSLFVGSGSIIYNTGPVVFLTYALGGLLVWFIMRMLGEMAVLNPDSGSFSTYADRAIGRWAGFSIGWLYWCTLAMLMGWEAYVAGKILNNWFPFIPIWVYMTVVIVALV</sequence>
<keyword evidence="9" id="KW-1185">Reference proteome</keyword>
<feature type="transmembrane region" description="Helical" evidence="6">
    <location>
        <begin position="25"/>
        <end position="46"/>
    </location>
</feature>
<dbReference type="Proteomes" id="UP001589755">
    <property type="component" value="Unassembled WGS sequence"/>
</dbReference>
<evidence type="ECO:0000313" key="9">
    <source>
        <dbReference type="Proteomes" id="UP001589755"/>
    </source>
</evidence>
<dbReference type="EMBL" id="JBHLXD010000172">
    <property type="protein sequence ID" value="MFC0210837.1"/>
    <property type="molecule type" value="Genomic_DNA"/>
</dbReference>
<keyword evidence="2" id="KW-0813">Transport</keyword>
<dbReference type="RefSeq" id="WP_378074859.1">
    <property type="nucleotide sequence ID" value="NZ_JBHLXD010000172.1"/>
</dbReference>
<protein>
    <submittedName>
        <fullName evidence="8">Amino acid permease</fullName>
    </submittedName>
</protein>
<evidence type="ECO:0000313" key="8">
    <source>
        <dbReference type="EMBL" id="MFC0210837.1"/>
    </source>
</evidence>
<evidence type="ECO:0000256" key="2">
    <source>
        <dbReference type="ARBA" id="ARBA00022448"/>
    </source>
</evidence>
<accession>A0ABV6DDW1</accession>